<proteinExistence type="predicted"/>
<reference evidence="3" key="1">
    <citation type="journal article" date="2019" name="Int. J. Syst. Evol. Microbiol.">
        <title>The Global Catalogue of Microorganisms (GCM) 10K type strain sequencing project: providing services to taxonomists for standard genome sequencing and annotation.</title>
        <authorList>
            <consortium name="The Broad Institute Genomics Platform"/>
            <consortium name="The Broad Institute Genome Sequencing Center for Infectious Disease"/>
            <person name="Wu L."/>
            <person name="Ma J."/>
        </authorList>
    </citation>
    <scope>NUCLEOTIDE SEQUENCE [LARGE SCALE GENOMIC DNA]</scope>
    <source>
        <strain evidence="3">CGMCC 4.7682</strain>
    </source>
</reference>
<evidence type="ECO:0000313" key="2">
    <source>
        <dbReference type="EMBL" id="MFC3512528.1"/>
    </source>
</evidence>
<name>A0ABV7QLS1_9PSEU</name>
<evidence type="ECO:0000256" key="1">
    <source>
        <dbReference type="SAM" id="MobiDB-lite"/>
    </source>
</evidence>
<dbReference type="EMBL" id="JBHRWI010000024">
    <property type="protein sequence ID" value="MFC3512528.1"/>
    <property type="molecule type" value="Genomic_DNA"/>
</dbReference>
<keyword evidence="3" id="KW-1185">Reference proteome</keyword>
<dbReference type="RefSeq" id="WP_377871371.1">
    <property type="nucleotide sequence ID" value="NZ_JBHMAY010000029.1"/>
</dbReference>
<organism evidence="2 3">
    <name type="scientific">Amycolatopsis halotolerans</name>
    <dbReference type="NCBI Taxonomy" id="330083"/>
    <lineage>
        <taxon>Bacteria</taxon>
        <taxon>Bacillati</taxon>
        <taxon>Actinomycetota</taxon>
        <taxon>Actinomycetes</taxon>
        <taxon>Pseudonocardiales</taxon>
        <taxon>Pseudonocardiaceae</taxon>
        <taxon>Amycolatopsis</taxon>
    </lineage>
</organism>
<sequence>MKISFSPSPVYSPHGRERTQGEDLTSVSENDLRWYYFLGQLSISHTDVEIGPSWGWIPLFDAMCSVRNAMRSAREGSGVWKVDFTENAELITFEFDRGSLRATPTYLETTLQCSVDEFVDAGTRFIAGELQRVMLEYPALAGNQAVRALAQAVRRIASAPRIRRRQ</sequence>
<feature type="region of interest" description="Disordered" evidence="1">
    <location>
        <begin position="1"/>
        <end position="24"/>
    </location>
</feature>
<protein>
    <submittedName>
        <fullName evidence="2">Uncharacterized protein</fullName>
    </submittedName>
</protein>
<comment type="caution">
    <text evidence="2">The sequence shown here is derived from an EMBL/GenBank/DDBJ whole genome shotgun (WGS) entry which is preliminary data.</text>
</comment>
<accession>A0ABV7QLS1</accession>
<gene>
    <name evidence="2" type="ORF">ACFORO_20345</name>
</gene>
<evidence type="ECO:0000313" key="3">
    <source>
        <dbReference type="Proteomes" id="UP001595764"/>
    </source>
</evidence>
<dbReference type="Proteomes" id="UP001595764">
    <property type="component" value="Unassembled WGS sequence"/>
</dbReference>